<dbReference type="PANTHER" id="PTHR28642">
    <property type="entry name" value="MEIOSIS 1 ARREST PROTEIN"/>
    <property type="match status" value="1"/>
</dbReference>
<dbReference type="GeneID" id="117367438"/>
<dbReference type="RefSeq" id="XP_033815864.1">
    <property type="nucleotide sequence ID" value="XM_033959973.1"/>
</dbReference>
<evidence type="ECO:0000313" key="2">
    <source>
        <dbReference type="Proteomes" id="UP000515159"/>
    </source>
</evidence>
<dbReference type="CTD" id="130951"/>
<dbReference type="KEGG" id="gsh:117367438"/>
<keyword evidence="2" id="KW-1185">Reference proteome</keyword>
<dbReference type="OrthoDB" id="6433824at2759"/>
<feature type="region of interest" description="Disordered" evidence="1">
    <location>
        <begin position="445"/>
        <end position="467"/>
    </location>
</feature>
<dbReference type="PANTHER" id="PTHR28642:SF1">
    <property type="entry name" value="MEIOSIS 1 ARREST PROTEIN"/>
    <property type="match status" value="1"/>
</dbReference>
<feature type="region of interest" description="Disordered" evidence="1">
    <location>
        <begin position="479"/>
        <end position="500"/>
    </location>
</feature>
<proteinExistence type="predicted"/>
<dbReference type="InterPro" id="IPR033587">
    <property type="entry name" value="M1AP"/>
</dbReference>
<dbReference type="Proteomes" id="UP000515159">
    <property type="component" value="Chromosome 1"/>
</dbReference>
<dbReference type="AlphaFoldDB" id="A0A6P8SC68"/>
<name>A0A6P8SC68_GEOSA</name>
<sequence length="516" mass="57415">MYARQPPRILLIDVGPPFWSSICSSLCEALENFLSLACSLDGPCRIPLLSLYVVQNQHECLLPFVQIKGNFTRLQSCVSELRSLPKEGSFQPKVERMKPAILDGLQQFKQYSQYMMAGGPLSSCSVEITIMTSQSGKEIVKELEAGLRDADLMGLRRLQVIHLFKGDLLESVDVEWISHSGEEDSPKEPSLPGTDIELQTIENDVISIETFFKAWLHDSGIDKEHLHLLFPSGCLSVTSSTSPVCVKCDLQERLLDPALLPSTASEGAGKAGSGRDVNTSYKLTPGQMTSPFKLQIMKAVKSNGVCESVLYGLPLIIKPTICWQLDWDELETNQQNFHALCHCLLKRDWVLVAKSEPLSAGRSWSITVHTYYIIMPSASFTLLAKPLAVRELLLPCDIPAIPEEPPEMALHKMENVLNSLEVESTYNPLNVRSNLFKHLRGLLSRAPGHRHSPAQLREQRSQPRQLGRQIQSKAKATVAPLPMVHTPAHPPKSFRNPAPTKDTCNLSFFSDEEIGF</sequence>
<evidence type="ECO:0000256" key="1">
    <source>
        <dbReference type="SAM" id="MobiDB-lite"/>
    </source>
</evidence>
<accession>A0A6P8SC68</accession>
<dbReference type="InParanoid" id="A0A6P8SC68"/>
<protein>
    <submittedName>
        <fullName evidence="3">Meiosis 1 arrest protein</fullName>
    </submittedName>
</protein>
<organism evidence="2 3">
    <name type="scientific">Geotrypetes seraphini</name>
    <name type="common">Gaboon caecilian</name>
    <name type="synonym">Caecilia seraphini</name>
    <dbReference type="NCBI Taxonomy" id="260995"/>
    <lineage>
        <taxon>Eukaryota</taxon>
        <taxon>Metazoa</taxon>
        <taxon>Chordata</taxon>
        <taxon>Craniata</taxon>
        <taxon>Vertebrata</taxon>
        <taxon>Euteleostomi</taxon>
        <taxon>Amphibia</taxon>
        <taxon>Gymnophiona</taxon>
        <taxon>Geotrypetes</taxon>
    </lineage>
</organism>
<gene>
    <name evidence="3" type="primary">M1AP</name>
</gene>
<dbReference type="GO" id="GO:0007127">
    <property type="term" value="P:meiosis I"/>
    <property type="evidence" value="ECO:0007669"/>
    <property type="project" value="InterPro"/>
</dbReference>
<dbReference type="FunCoup" id="A0A6P8SC68">
    <property type="interactions" value="234"/>
</dbReference>
<reference evidence="3" key="1">
    <citation type="submission" date="2025-08" db="UniProtKB">
        <authorList>
            <consortium name="RefSeq"/>
        </authorList>
    </citation>
    <scope>IDENTIFICATION</scope>
</reference>
<dbReference type="GO" id="GO:0051308">
    <property type="term" value="P:male meiosis chromosome separation"/>
    <property type="evidence" value="ECO:0007669"/>
    <property type="project" value="TreeGrafter"/>
</dbReference>
<evidence type="ECO:0000313" key="3">
    <source>
        <dbReference type="RefSeq" id="XP_033815864.1"/>
    </source>
</evidence>
<dbReference type="GO" id="GO:0007283">
    <property type="term" value="P:spermatogenesis"/>
    <property type="evidence" value="ECO:0007669"/>
    <property type="project" value="InterPro"/>
</dbReference>